<dbReference type="Proteomes" id="UP000095229">
    <property type="component" value="Unassembled WGS sequence"/>
</dbReference>
<evidence type="ECO:0000313" key="3">
    <source>
        <dbReference type="Proteomes" id="UP000095229"/>
    </source>
</evidence>
<proteinExistence type="predicted"/>
<dbReference type="RefSeq" id="WP_058517685.1">
    <property type="nucleotide sequence ID" value="NZ_CAAAIE010000009.1"/>
</dbReference>
<dbReference type="EMBL" id="LSOG01000091">
    <property type="protein sequence ID" value="OEH45537.1"/>
    <property type="molecule type" value="Genomic_DNA"/>
</dbReference>
<dbReference type="AlphaFoldDB" id="A0A1E5JLV9"/>
<name>A0A1E5JLV9_9GAMM</name>
<evidence type="ECO:0000313" key="2">
    <source>
        <dbReference type="EMBL" id="OEH45537.1"/>
    </source>
</evidence>
<protein>
    <submittedName>
        <fullName evidence="2">Uncharacterized protein</fullName>
    </submittedName>
</protein>
<dbReference type="PATRIC" id="fig|45071.6.peg.1978"/>
<gene>
    <name evidence="2" type="ORF">lpari_03496</name>
</gene>
<feature type="compositionally biased region" description="Polar residues" evidence="1">
    <location>
        <begin position="130"/>
        <end position="139"/>
    </location>
</feature>
<accession>A0A1E5JLV9</accession>
<evidence type="ECO:0000256" key="1">
    <source>
        <dbReference type="SAM" id="MobiDB-lite"/>
    </source>
</evidence>
<sequence>MSKRIPQITLIFDQGTKSEVHFTYRANLTDSEFKRKIGASDIEDNADDETYPCYVKGETLSRAISISEKEKSGCTRTHIFTVIFQNEAEIDKFEKDLREGNMSLLANAMDTVRPFSTDNINNIKKFLTEHSSQSPQIDINETDSDVPLTAKKKSDLDSPYSPRLFASKDTTPPNSRTDTNQFKI</sequence>
<feature type="compositionally biased region" description="Polar residues" evidence="1">
    <location>
        <begin position="168"/>
        <end position="184"/>
    </location>
</feature>
<comment type="caution">
    <text evidence="2">The sequence shown here is derived from an EMBL/GenBank/DDBJ whole genome shotgun (WGS) entry which is preliminary data.</text>
</comment>
<feature type="region of interest" description="Disordered" evidence="1">
    <location>
        <begin position="130"/>
        <end position="184"/>
    </location>
</feature>
<organism evidence="2 3">
    <name type="scientific">Legionella parisiensis</name>
    <dbReference type="NCBI Taxonomy" id="45071"/>
    <lineage>
        <taxon>Bacteria</taxon>
        <taxon>Pseudomonadati</taxon>
        <taxon>Pseudomonadota</taxon>
        <taxon>Gammaproteobacteria</taxon>
        <taxon>Legionellales</taxon>
        <taxon>Legionellaceae</taxon>
        <taxon>Legionella</taxon>
    </lineage>
</organism>
<keyword evidence="3" id="KW-1185">Reference proteome</keyword>
<reference evidence="2 3" key="1">
    <citation type="submission" date="2016-02" db="EMBL/GenBank/DDBJ databases">
        <title>Secondary metabolites in Legionella.</title>
        <authorList>
            <person name="Tobias N.J."/>
            <person name="Bode H.B."/>
        </authorList>
    </citation>
    <scope>NUCLEOTIDE SEQUENCE [LARGE SCALE GENOMIC DNA]</scope>
    <source>
        <strain evidence="2 3">DSM 19216</strain>
    </source>
</reference>